<dbReference type="InterPro" id="IPR031979">
    <property type="entry name" value="DUF4785_N"/>
</dbReference>
<comment type="caution">
    <text evidence="4">The sequence shown here is derived from an EMBL/GenBank/DDBJ whole genome shotgun (WGS) entry which is preliminary data.</text>
</comment>
<evidence type="ECO:0000259" key="2">
    <source>
        <dbReference type="Pfam" id="PF16024"/>
    </source>
</evidence>
<dbReference type="Proteomes" id="UP000523196">
    <property type="component" value="Unassembled WGS sequence"/>
</dbReference>
<sequence>MNMRTQHRALAAATLPLLLAMATTATYAATPLLPASGNDQVPGRLVALPPPSGDHEHQAVSYAWKLDPTARVEAATPFEAESREYWMTVDGAALEQGVDVSMTAPGSLIRVSPGRGARAMAPAQLRVSQGGRAVKLQSLADATQLQAAGMPVSAGTSIVKLDAGAGRYRLQAQDARGDYVVHVYEPQSDVVLRARPDRQQVLAGGRMQVAVDMERAGRPVPGKAQALLVAPDGSSTPVAVRGGRDGRNVARFRLPEATGNAGGLWELQVFANDGEVARDARTAFAVAAPTARLAGEFEADPARLRVSLPVEVASTGRFEVRGTLYATAADGSMAPVSQAHAANWFEAGKRQLTLAFDRSHLPRGYGRPFELRQLELHDQTRMSPIESREYALKF</sequence>
<feature type="chain" id="PRO_5030826914" evidence="1">
    <location>
        <begin position="29"/>
        <end position="394"/>
    </location>
</feature>
<keyword evidence="1" id="KW-0732">Signal</keyword>
<proteinExistence type="predicted"/>
<evidence type="ECO:0000313" key="5">
    <source>
        <dbReference type="Proteomes" id="UP000523196"/>
    </source>
</evidence>
<gene>
    <name evidence="4" type="ORF">H4F98_02115</name>
</gene>
<evidence type="ECO:0000259" key="3">
    <source>
        <dbReference type="Pfam" id="PF20943"/>
    </source>
</evidence>
<dbReference type="AlphaFoldDB" id="A0A7W3TJC5"/>
<dbReference type="Pfam" id="PF16024">
    <property type="entry name" value="DUF4785_1st"/>
    <property type="match status" value="1"/>
</dbReference>
<organism evidence="4 5">
    <name type="scientific">Marilutibacter spongiae</name>
    <dbReference type="NCBI Taxonomy" id="2025720"/>
    <lineage>
        <taxon>Bacteria</taxon>
        <taxon>Pseudomonadati</taxon>
        <taxon>Pseudomonadota</taxon>
        <taxon>Gammaproteobacteria</taxon>
        <taxon>Lysobacterales</taxon>
        <taxon>Lysobacteraceae</taxon>
        <taxon>Marilutibacter</taxon>
    </lineage>
</organism>
<name>A0A7W3TJC5_9GAMM</name>
<dbReference type="Gene3D" id="2.60.120.1370">
    <property type="match status" value="1"/>
</dbReference>
<dbReference type="EMBL" id="JACHTF010000002">
    <property type="protein sequence ID" value="MBB1059363.1"/>
    <property type="molecule type" value="Genomic_DNA"/>
</dbReference>
<feature type="domain" description="DUF4785" evidence="2">
    <location>
        <begin position="54"/>
        <end position="185"/>
    </location>
</feature>
<dbReference type="Gene3D" id="2.60.40.3870">
    <property type="entry name" value="Uncharacterised protein PF16024, DUF4785"/>
    <property type="match status" value="1"/>
</dbReference>
<accession>A0A7W3TJC5</accession>
<evidence type="ECO:0000256" key="1">
    <source>
        <dbReference type="SAM" id="SignalP"/>
    </source>
</evidence>
<dbReference type="InterPro" id="IPR048295">
    <property type="entry name" value="DUF4785_C"/>
</dbReference>
<keyword evidence="5" id="KW-1185">Reference proteome</keyword>
<reference evidence="4 5" key="1">
    <citation type="submission" date="2020-08" db="EMBL/GenBank/DDBJ databases">
        <authorList>
            <person name="Xu S."/>
            <person name="Li A."/>
        </authorList>
    </citation>
    <scope>NUCLEOTIDE SEQUENCE [LARGE SCALE GENOMIC DNA]</scope>
    <source>
        <strain evidence="4 5">119BY6-57</strain>
    </source>
</reference>
<protein>
    <submittedName>
        <fullName evidence="4">DUF4785 family protein</fullName>
    </submittedName>
</protein>
<feature type="signal peptide" evidence="1">
    <location>
        <begin position="1"/>
        <end position="28"/>
    </location>
</feature>
<evidence type="ECO:0000313" key="4">
    <source>
        <dbReference type="EMBL" id="MBB1059363.1"/>
    </source>
</evidence>
<feature type="domain" description="DUF4785" evidence="3">
    <location>
        <begin position="290"/>
        <end position="393"/>
    </location>
</feature>
<dbReference type="Pfam" id="PF20943">
    <property type="entry name" value="DUF4785_3rd"/>
    <property type="match status" value="1"/>
</dbReference>